<organism evidence="6 7">
    <name type="scientific">Segnochrobactrum spirostomi</name>
    <dbReference type="NCBI Taxonomy" id="2608987"/>
    <lineage>
        <taxon>Bacteria</taxon>
        <taxon>Pseudomonadati</taxon>
        <taxon>Pseudomonadota</taxon>
        <taxon>Alphaproteobacteria</taxon>
        <taxon>Hyphomicrobiales</taxon>
        <taxon>Segnochrobactraceae</taxon>
        <taxon>Segnochrobactrum</taxon>
    </lineage>
</organism>
<accession>A0A6A7Y115</accession>
<dbReference type="InterPro" id="IPR050884">
    <property type="entry name" value="CNP_phosphodiesterase-III"/>
</dbReference>
<dbReference type="GO" id="GO:0016787">
    <property type="term" value="F:hydrolase activity"/>
    <property type="evidence" value="ECO:0007669"/>
    <property type="project" value="UniProtKB-KW"/>
</dbReference>
<keyword evidence="3" id="KW-0408">Iron</keyword>
<dbReference type="RefSeq" id="WP_153479396.1">
    <property type="nucleotide sequence ID" value="NZ_VWNA01000001.1"/>
</dbReference>
<reference evidence="6 7" key="1">
    <citation type="submission" date="2019-09" db="EMBL/GenBank/DDBJ databases">
        <title>Segnochrobactrum spirostomi gen. nov., sp. nov., isolated from the ciliate Spirostomum cf. yagiui and description of a novel family, Segnochrobactraceae fam. nov. within the order Rhizobiales of the class Alphaproteobacteria.</title>
        <authorList>
            <person name="Akter S."/>
            <person name="Shazib S.U.A."/>
            <person name="Shin M.K."/>
        </authorList>
    </citation>
    <scope>NUCLEOTIDE SEQUENCE [LARGE SCALE GENOMIC DNA]</scope>
    <source>
        <strain evidence="6 7">Sp-1</strain>
    </source>
</reference>
<evidence type="ECO:0000256" key="4">
    <source>
        <dbReference type="ARBA" id="ARBA00025742"/>
    </source>
</evidence>
<dbReference type="CDD" id="cd00838">
    <property type="entry name" value="MPP_superfamily"/>
    <property type="match status" value="1"/>
</dbReference>
<evidence type="ECO:0000259" key="5">
    <source>
        <dbReference type="Pfam" id="PF00149"/>
    </source>
</evidence>
<dbReference type="GO" id="GO:0046872">
    <property type="term" value="F:metal ion binding"/>
    <property type="evidence" value="ECO:0007669"/>
    <property type="project" value="UniProtKB-KW"/>
</dbReference>
<comment type="similarity">
    <text evidence="4">Belongs to the cyclic nucleotide phosphodiesterase class-III family.</text>
</comment>
<sequence length="299" mass="32110">MFRLAHLSDPHLGPLPDPRLVELASKRVLGYVNWRRNRAVRLTNRPLDLLVADIKAGAPDHLAVTGDLVNLALHGEFEPAARWLATLGPVEDVSVVPGNHDAYVPGAAGRAARFWMAHMVGDGHEGGRPTFPYVRRRGPVAIIGTTSARATGPFMATGHFSNGQSVRLAEMLHALGREGVFRVVMIHHPPLRGVTSWHKRLIGGTRFRAAIAEAGAELVLHGHTHRASIAHIPGPRGPVAVIGVPSASAVPDGRHEGARYNLFEIAGKPGAWQVAMRERGLMEPAGEIVEIASRDLAVA</sequence>
<proteinExistence type="inferred from homology"/>
<dbReference type="PANTHER" id="PTHR42988:SF2">
    <property type="entry name" value="CYCLIC NUCLEOTIDE PHOSPHODIESTERASE CBUA0032-RELATED"/>
    <property type="match status" value="1"/>
</dbReference>
<dbReference type="SUPFAM" id="SSF56300">
    <property type="entry name" value="Metallo-dependent phosphatases"/>
    <property type="match status" value="1"/>
</dbReference>
<evidence type="ECO:0000256" key="3">
    <source>
        <dbReference type="ARBA" id="ARBA00023004"/>
    </source>
</evidence>
<dbReference type="AlphaFoldDB" id="A0A6A7Y115"/>
<evidence type="ECO:0000256" key="2">
    <source>
        <dbReference type="ARBA" id="ARBA00022801"/>
    </source>
</evidence>
<evidence type="ECO:0000313" key="7">
    <source>
        <dbReference type="Proteomes" id="UP000332515"/>
    </source>
</evidence>
<evidence type="ECO:0000256" key="1">
    <source>
        <dbReference type="ARBA" id="ARBA00022723"/>
    </source>
</evidence>
<dbReference type="InterPro" id="IPR029052">
    <property type="entry name" value="Metallo-depent_PP-like"/>
</dbReference>
<dbReference type="PANTHER" id="PTHR42988">
    <property type="entry name" value="PHOSPHOHYDROLASE"/>
    <property type="match status" value="1"/>
</dbReference>
<feature type="domain" description="Calcineurin-like phosphoesterase" evidence="5">
    <location>
        <begin position="2"/>
        <end position="226"/>
    </location>
</feature>
<dbReference type="Proteomes" id="UP000332515">
    <property type="component" value="Unassembled WGS sequence"/>
</dbReference>
<comment type="caution">
    <text evidence="6">The sequence shown here is derived from an EMBL/GenBank/DDBJ whole genome shotgun (WGS) entry which is preliminary data.</text>
</comment>
<keyword evidence="7" id="KW-1185">Reference proteome</keyword>
<dbReference type="Pfam" id="PF00149">
    <property type="entry name" value="Metallophos"/>
    <property type="match status" value="1"/>
</dbReference>
<gene>
    <name evidence="6" type="ORF">F0357_05240</name>
</gene>
<dbReference type="InterPro" id="IPR004843">
    <property type="entry name" value="Calcineurin-like_PHP"/>
</dbReference>
<protein>
    <submittedName>
        <fullName evidence="6">Metallophosphoesterase</fullName>
    </submittedName>
</protein>
<name>A0A6A7Y115_9HYPH</name>
<evidence type="ECO:0000313" key="6">
    <source>
        <dbReference type="EMBL" id="MQT12077.1"/>
    </source>
</evidence>
<dbReference type="EMBL" id="VWNA01000001">
    <property type="protein sequence ID" value="MQT12077.1"/>
    <property type="molecule type" value="Genomic_DNA"/>
</dbReference>
<dbReference type="Gene3D" id="3.60.21.10">
    <property type="match status" value="1"/>
</dbReference>
<keyword evidence="1" id="KW-0479">Metal-binding</keyword>
<keyword evidence="2" id="KW-0378">Hydrolase</keyword>